<dbReference type="PANTHER" id="PTHR43415">
    <property type="entry name" value="SPERMIDINE N(1)-ACETYLTRANSFERASE"/>
    <property type="match status" value="1"/>
</dbReference>
<gene>
    <name evidence="2" type="ORF">SAMN05661091_1065</name>
</gene>
<evidence type="ECO:0000313" key="3">
    <source>
        <dbReference type="Proteomes" id="UP000192940"/>
    </source>
</evidence>
<dbReference type="PROSITE" id="PS51186">
    <property type="entry name" value="GNAT"/>
    <property type="match status" value="1"/>
</dbReference>
<dbReference type="Proteomes" id="UP000192940">
    <property type="component" value="Chromosome I"/>
</dbReference>
<sequence length="191" mass="22052">MDTTLWNPLPVRFLEGERVYLRPIGQDDAEGYFRMLFNPEVRRLTGTQHSFTLEGVRRYIEGKSADDSAVLLLIALSDTDEVIGDIALQDINHVNRNANVRIAIDSDNHKGKGYGPESIRLLLEYGFGVLNLHRIELQVFAYNERAIKAYEKVGFSREGVQRDALYYNHQYHDSIMMSILEDEFKALYHKQ</sequence>
<dbReference type="Pfam" id="PF13302">
    <property type="entry name" value="Acetyltransf_3"/>
    <property type="match status" value="1"/>
</dbReference>
<dbReference type="STRING" id="1313296.SAMN05661091_1065"/>
<dbReference type="SUPFAM" id="SSF55729">
    <property type="entry name" value="Acyl-CoA N-acyltransferases (Nat)"/>
    <property type="match status" value="1"/>
</dbReference>
<dbReference type="Gene3D" id="3.40.630.30">
    <property type="match status" value="1"/>
</dbReference>
<dbReference type="GO" id="GO:0016747">
    <property type="term" value="F:acyltransferase activity, transferring groups other than amino-acyl groups"/>
    <property type="evidence" value="ECO:0007669"/>
    <property type="project" value="InterPro"/>
</dbReference>
<proteinExistence type="predicted"/>
<evidence type="ECO:0000313" key="2">
    <source>
        <dbReference type="EMBL" id="SMF74323.1"/>
    </source>
</evidence>
<reference evidence="2 3" key="1">
    <citation type="submission" date="2017-04" db="EMBL/GenBank/DDBJ databases">
        <authorList>
            <person name="Afonso C.L."/>
            <person name="Miller P.J."/>
            <person name="Scott M.A."/>
            <person name="Spackman E."/>
            <person name="Goraichik I."/>
            <person name="Dimitrov K.M."/>
            <person name="Suarez D.L."/>
            <person name="Swayne D.E."/>
        </authorList>
    </citation>
    <scope>NUCLEOTIDE SEQUENCE [LARGE SCALE GENOMIC DNA]</scope>
    <source>
        <strain evidence="2 3">N3/975</strain>
    </source>
</reference>
<accession>A0A1X7GTH6</accession>
<organism evidence="2 3">
    <name type="scientific">Paenibacillus uliginis N3/975</name>
    <dbReference type="NCBI Taxonomy" id="1313296"/>
    <lineage>
        <taxon>Bacteria</taxon>
        <taxon>Bacillati</taxon>
        <taxon>Bacillota</taxon>
        <taxon>Bacilli</taxon>
        <taxon>Bacillales</taxon>
        <taxon>Paenibacillaceae</taxon>
        <taxon>Paenibacillus</taxon>
    </lineage>
</organism>
<dbReference type="AlphaFoldDB" id="A0A1X7GTH6"/>
<dbReference type="RefSeq" id="WP_208918074.1">
    <property type="nucleotide sequence ID" value="NZ_LT840184.1"/>
</dbReference>
<feature type="domain" description="N-acetyltransferase" evidence="1">
    <location>
        <begin position="19"/>
        <end position="182"/>
    </location>
</feature>
<evidence type="ECO:0000259" key="1">
    <source>
        <dbReference type="PROSITE" id="PS51186"/>
    </source>
</evidence>
<dbReference type="PANTHER" id="PTHR43415:SF3">
    <property type="entry name" value="GNAT-FAMILY ACETYLTRANSFERASE"/>
    <property type="match status" value="1"/>
</dbReference>
<dbReference type="InterPro" id="IPR000182">
    <property type="entry name" value="GNAT_dom"/>
</dbReference>
<name>A0A1X7GTH6_9BACL</name>
<dbReference type="InterPro" id="IPR016181">
    <property type="entry name" value="Acyl_CoA_acyltransferase"/>
</dbReference>
<keyword evidence="3" id="KW-1185">Reference proteome</keyword>
<dbReference type="EMBL" id="LT840184">
    <property type="protein sequence ID" value="SMF74323.1"/>
    <property type="molecule type" value="Genomic_DNA"/>
</dbReference>
<protein>
    <submittedName>
        <fullName evidence="2">Protein N-acetyltransferase, RimJ/RimL family</fullName>
    </submittedName>
</protein>
<keyword evidence="2" id="KW-0808">Transferase</keyword>